<protein>
    <submittedName>
        <fullName evidence="1">Uncharacterized protein</fullName>
    </submittedName>
</protein>
<gene>
    <name evidence="1" type="ORF">C1Y40_00014</name>
</gene>
<dbReference type="EMBL" id="PPEA01000004">
    <property type="protein sequence ID" value="PQM49753.1"/>
    <property type="molecule type" value="Genomic_DNA"/>
</dbReference>
<dbReference type="AntiFam" id="ANF00109">
    <property type="entry name" value="Shadow ORF (opposite afsK)"/>
</dbReference>
<dbReference type="AlphaFoldDB" id="A0A2S8BSZ8"/>
<evidence type="ECO:0000313" key="1">
    <source>
        <dbReference type="EMBL" id="PQM49753.1"/>
    </source>
</evidence>
<sequence>MYWAVPITIPVWVTGAASTALAIPKSVIFTWPVGVIMMLPGLTSRCTKPALCATCSARPVCSSMSNACRSDSRPVRLSTELSGSPLTSSITR</sequence>
<dbReference type="Proteomes" id="UP000238296">
    <property type="component" value="Unassembled WGS sequence"/>
</dbReference>
<name>A0A2S8BSZ8_9MYCO</name>
<reference evidence="1 2" key="1">
    <citation type="journal article" date="2017" name="Int. J. Syst. Evol. Microbiol.">
        <title>Mycobacterium talmoniae sp. nov., a slowly growing mycobacterium isolated from human respiratory samples.</title>
        <authorList>
            <person name="Davidson R.M."/>
            <person name="DeGroote M.A."/>
            <person name="Marola J.L."/>
            <person name="Buss S."/>
            <person name="Jones V."/>
            <person name="McNeil M.R."/>
            <person name="Freifeld A.G."/>
            <person name="Elaine Epperson L."/>
            <person name="Hasan N.A."/>
            <person name="Jackson M."/>
            <person name="Iwen P.C."/>
            <person name="Salfinger M."/>
            <person name="Strong M."/>
        </authorList>
    </citation>
    <scope>NUCLEOTIDE SEQUENCE [LARGE SCALE GENOMIC DNA]</scope>
    <source>
        <strain evidence="1 2">ATCC BAA-2683</strain>
    </source>
</reference>
<organism evidence="1 2">
    <name type="scientific">Mycobacterium talmoniae</name>
    <dbReference type="NCBI Taxonomy" id="1858794"/>
    <lineage>
        <taxon>Bacteria</taxon>
        <taxon>Bacillati</taxon>
        <taxon>Actinomycetota</taxon>
        <taxon>Actinomycetes</taxon>
        <taxon>Mycobacteriales</taxon>
        <taxon>Mycobacteriaceae</taxon>
        <taxon>Mycobacterium</taxon>
    </lineage>
</organism>
<accession>A0A2S8BSZ8</accession>
<proteinExistence type="predicted"/>
<evidence type="ECO:0000313" key="2">
    <source>
        <dbReference type="Proteomes" id="UP000238296"/>
    </source>
</evidence>
<comment type="caution">
    <text evidence="1">The sequence shown here is derived from an EMBL/GenBank/DDBJ whole genome shotgun (WGS) entry which is preliminary data.</text>
</comment>